<reference evidence="8" key="1">
    <citation type="submission" date="2021-02" db="EMBL/GenBank/DDBJ databases">
        <authorList>
            <person name="Nowell W R."/>
        </authorList>
    </citation>
    <scope>NUCLEOTIDE SEQUENCE</scope>
</reference>
<feature type="domain" description="Chitin-binding type-2" evidence="7">
    <location>
        <begin position="292"/>
        <end position="346"/>
    </location>
</feature>
<dbReference type="SMART" id="SM00494">
    <property type="entry name" value="ChtBD2"/>
    <property type="match status" value="5"/>
</dbReference>
<evidence type="ECO:0000256" key="4">
    <source>
        <dbReference type="ARBA" id="ARBA00023157"/>
    </source>
</evidence>
<feature type="domain" description="Chitin-binding type-2" evidence="7">
    <location>
        <begin position="234"/>
        <end position="290"/>
    </location>
</feature>
<dbReference type="InterPro" id="IPR002557">
    <property type="entry name" value="Chitin-bd_dom"/>
</dbReference>
<keyword evidence="2 6" id="KW-0732">Signal</keyword>
<protein>
    <recommendedName>
        <fullName evidence="7">Chitin-binding type-2 domain-containing protein</fullName>
    </recommendedName>
</protein>
<dbReference type="Pfam" id="PF01607">
    <property type="entry name" value="CBM_14"/>
    <property type="match status" value="5"/>
</dbReference>
<evidence type="ECO:0000256" key="5">
    <source>
        <dbReference type="ARBA" id="ARBA00023180"/>
    </source>
</evidence>
<dbReference type="GO" id="GO:0008061">
    <property type="term" value="F:chitin binding"/>
    <property type="evidence" value="ECO:0007669"/>
    <property type="project" value="UniProtKB-KW"/>
</dbReference>
<dbReference type="Gene3D" id="2.170.140.10">
    <property type="entry name" value="Chitin binding domain"/>
    <property type="match status" value="5"/>
</dbReference>
<dbReference type="PANTHER" id="PTHR23301:SF0">
    <property type="entry name" value="CHITIN-BINDING TYPE-2 DOMAIN-CONTAINING PROTEIN-RELATED"/>
    <property type="match status" value="1"/>
</dbReference>
<gene>
    <name evidence="8" type="ORF">EDS130_LOCUS5944</name>
</gene>
<evidence type="ECO:0000313" key="8">
    <source>
        <dbReference type="EMBL" id="CAF0822946.1"/>
    </source>
</evidence>
<feature type="domain" description="Chitin-binding type-2" evidence="7">
    <location>
        <begin position="370"/>
        <end position="429"/>
    </location>
</feature>
<accession>A0A813U9Z1</accession>
<keyword evidence="5" id="KW-0325">Glycoprotein</keyword>
<dbReference type="GO" id="GO:0005576">
    <property type="term" value="C:extracellular region"/>
    <property type="evidence" value="ECO:0007669"/>
    <property type="project" value="InterPro"/>
</dbReference>
<dbReference type="InterPro" id="IPR036508">
    <property type="entry name" value="Chitin-bd_dom_sf"/>
</dbReference>
<feature type="chain" id="PRO_5032739648" description="Chitin-binding type-2 domain-containing protein" evidence="6">
    <location>
        <begin position="25"/>
        <end position="456"/>
    </location>
</feature>
<feature type="domain" description="Chitin-binding type-2" evidence="7">
    <location>
        <begin position="26"/>
        <end position="80"/>
    </location>
</feature>
<evidence type="ECO:0000313" key="9">
    <source>
        <dbReference type="Proteomes" id="UP000663852"/>
    </source>
</evidence>
<dbReference type="OrthoDB" id="6020543at2759"/>
<dbReference type="PROSITE" id="PS50940">
    <property type="entry name" value="CHIT_BIND_II"/>
    <property type="match status" value="5"/>
</dbReference>
<name>A0A813U9Z1_ADIRI</name>
<evidence type="ECO:0000256" key="3">
    <source>
        <dbReference type="ARBA" id="ARBA00022737"/>
    </source>
</evidence>
<dbReference type="AlphaFoldDB" id="A0A813U9Z1"/>
<dbReference type="PANTHER" id="PTHR23301">
    <property type="entry name" value="CHITIN BINDING PERITROPHIN-A"/>
    <property type="match status" value="1"/>
</dbReference>
<keyword evidence="1" id="KW-0147">Chitin-binding</keyword>
<dbReference type="Proteomes" id="UP000663852">
    <property type="component" value="Unassembled WGS sequence"/>
</dbReference>
<sequence>MFTQSHRRLFYFLKLCFILHLTASETFRCVKDGFYPDKKDCWIYHICVGNSHSVKACKEELLFNPEKNECDWAMNVNCSKRSYEDILPGTVPTHVRYPPDYPVAYPSSVAGDTPNRGEYPPRYSGTSDSMFEYLCRSVDNDYIAHPADCKRYAYCANGVPQVKICTKSLLWSQKQRMCVWPVQSDCPGKNLDSNFPDPSLEVTPWLPRGSTYPPYYGPTDKSRVTPLSHLFRAQVQCPSTQPTRVPDPYDCSLYHECLQGTPMVTFCPAQLLYNRETERCDYPQQVQCRNRCTPNNEGARFVDLTSCCHFYECISGKLIPQTCTHPNSFDIQTRTCLPYKRVKCDGRRECLSKCHYLSNYDVGKSLCDFVPSCTGHSDGYYLDRTKPNCQSYVHCLDNRVVNHSRCGHGYRFNRNIGRCAPADQVPCRAPSCLLMSSSYSIFVFILLVASKTVLCE</sequence>
<dbReference type="EMBL" id="CAJNOJ010000017">
    <property type="protein sequence ID" value="CAF0822946.1"/>
    <property type="molecule type" value="Genomic_DNA"/>
</dbReference>
<evidence type="ECO:0000256" key="1">
    <source>
        <dbReference type="ARBA" id="ARBA00022669"/>
    </source>
</evidence>
<keyword evidence="3" id="KW-0677">Repeat</keyword>
<evidence type="ECO:0000256" key="6">
    <source>
        <dbReference type="SAM" id="SignalP"/>
    </source>
</evidence>
<feature type="domain" description="Chitin-binding type-2" evidence="7">
    <location>
        <begin position="132"/>
        <end position="188"/>
    </location>
</feature>
<evidence type="ECO:0000259" key="7">
    <source>
        <dbReference type="PROSITE" id="PS50940"/>
    </source>
</evidence>
<dbReference type="InterPro" id="IPR051940">
    <property type="entry name" value="Chitin_bind-dev_reg"/>
</dbReference>
<feature type="signal peptide" evidence="6">
    <location>
        <begin position="1"/>
        <end position="24"/>
    </location>
</feature>
<comment type="caution">
    <text evidence="8">The sequence shown here is derived from an EMBL/GenBank/DDBJ whole genome shotgun (WGS) entry which is preliminary data.</text>
</comment>
<evidence type="ECO:0000256" key="2">
    <source>
        <dbReference type="ARBA" id="ARBA00022729"/>
    </source>
</evidence>
<keyword evidence="4" id="KW-1015">Disulfide bond</keyword>
<organism evidence="8 9">
    <name type="scientific">Adineta ricciae</name>
    <name type="common">Rotifer</name>
    <dbReference type="NCBI Taxonomy" id="249248"/>
    <lineage>
        <taxon>Eukaryota</taxon>
        <taxon>Metazoa</taxon>
        <taxon>Spiralia</taxon>
        <taxon>Gnathifera</taxon>
        <taxon>Rotifera</taxon>
        <taxon>Eurotatoria</taxon>
        <taxon>Bdelloidea</taxon>
        <taxon>Adinetida</taxon>
        <taxon>Adinetidae</taxon>
        <taxon>Adineta</taxon>
    </lineage>
</organism>
<dbReference type="SUPFAM" id="SSF57625">
    <property type="entry name" value="Invertebrate chitin-binding proteins"/>
    <property type="match status" value="5"/>
</dbReference>
<proteinExistence type="predicted"/>